<dbReference type="CDD" id="cd18988">
    <property type="entry name" value="LGIC_ECD_bact"/>
    <property type="match status" value="1"/>
</dbReference>
<dbReference type="Gene3D" id="1.20.58.390">
    <property type="entry name" value="Neurotransmitter-gated ion-channel transmembrane domain"/>
    <property type="match status" value="1"/>
</dbReference>
<feature type="domain" description="Neurotransmitter-gated ion-channel transmembrane" evidence="14">
    <location>
        <begin position="212"/>
        <end position="293"/>
    </location>
</feature>
<feature type="transmembrane region" description="Helical" evidence="11">
    <location>
        <begin position="310"/>
        <end position="326"/>
    </location>
</feature>
<dbReference type="SUPFAM" id="SSF63712">
    <property type="entry name" value="Nicotinic receptor ligand binding domain-like"/>
    <property type="match status" value="1"/>
</dbReference>
<dbReference type="InterPro" id="IPR006028">
    <property type="entry name" value="GABAA/Glycine_rcpt"/>
</dbReference>
<evidence type="ECO:0000256" key="10">
    <source>
        <dbReference type="ARBA" id="ARBA00023303"/>
    </source>
</evidence>
<dbReference type="InterPro" id="IPR038050">
    <property type="entry name" value="Neuro_actylchol_rec"/>
</dbReference>
<evidence type="ECO:0000256" key="1">
    <source>
        <dbReference type="ARBA" id="ARBA00004141"/>
    </source>
</evidence>
<dbReference type="PANTHER" id="PTHR18945">
    <property type="entry name" value="NEUROTRANSMITTER GATED ION CHANNEL"/>
    <property type="match status" value="1"/>
</dbReference>
<sequence>MMIRLLLLLNLLFISSASYADISRPESQAATTIYSTIFVTDVDNVDSANQSFVANVYVEYHWHDPRLAGADSSRTIAIDQAWHPRIQIVNQQHIFKTFPDFFEVSSDGHVIYRQRYWGNFSQPMNLKEFPMDSQQLEIQVVAVGYDNNEVIFVQNPDEPSGLADKLSVTEWAVTKWSAEAIDYMPTKHSAPLSGFHLLIHAERDERYYVIKIILPLLMIVAMSWLVFWIDPKESGSQISVAITTMLTLIAYRFSIGELVPKVAYLTRLDYFILGSTLMVFLTLLLVIVTSNLAKSNQVQLAISIDRWSRTIFPSMLIIITLVSFFNV</sequence>
<comment type="subcellular location">
    <subcellularLocation>
        <location evidence="2">Cell membrane</location>
    </subcellularLocation>
    <subcellularLocation>
        <location evidence="1">Membrane</location>
        <topology evidence="1">Multi-pass membrane protein</topology>
    </subcellularLocation>
</comment>
<keyword evidence="7 11" id="KW-1133">Transmembrane helix</keyword>
<evidence type="ECO:0000256" key="12">
    <source>
        <dbReference type="SAM" id="SignalP"/>
    </source>
</evidence>
<evidence type="ECO:0000256" key="9">
    <source>
        <dbReference type="ARBA" id="ARBA00023136"/>
    </source>
</evidence>
<evidence type="ECO:0000256" key="2">
    <source>
        <dbReference type="ARBA" id="ARBA00004236"/>
    </source>
</evidence>
<dbReference type="Pfam" id="PF02931">
    <property type="entry name" value="Neur_chan_LBD"/>
    <property type="match status" value="1"/>
</dbReference>
<keyword evidence="6 12" id="KW-0732">Signal</keyword>
<feature type="transmembrane region" description="Helical" evidence="11">
    <location>
        <begin position="238"/>
        <end position="255"/>
    </location>
</feature>
<comment type="caution">
    <text evidence="15">The sequence shown here is derived from an EMBL/GenBank/DDBJ whole genome shotgun (WGS) entry which is preliminary data.</text>
</comment>
<evidence type="ECO:0000256" key="8">
    <source>
        <dbReference type="ARBA" id="ARBA00023065"/>
    </source>
</evidence>
<feature type="transmembrane region" description="Helical" evidence="11">
    <location>
        <begin position="207"/>
        <end position="229"/>
    </location>
</feature>
<keyword evidence="5 11" id="KW-0812">Transmembrane</keyword>
<feature type="domain" description="Neurotransmitter-gated ion-channel ligand-binding" evidence="13">
    <location>
        <begin position="18"/>
        <end position="178"/>
    </location>
</feature>
<evidence type="ECO:0000313" key="16">
    <source>
        <dbReference type="Proteomes" id="UP000537890"/>
    </source>
</evidence>
<name>A0A7Z0MPH3_9GAMM</name>
<keyword evidence="8" id="KW-0406">Ion transport</keyword>
<gene>
    <name evidence="15" type="ORF">H0A75_05715</name>
</gene>
<protein>
    <recommendedName>
        <fullName evidence="17">Neurotransmitter-gated ion-channel ligand-binding domain-containing protein</fullName>
    </recommendedName>
</protein>
<dbReference type="SUPFAM" id="SSF90112">
    <property type="entry name" value="Neurotransmitter-gated ion-channel transmembrane pore"/>
    <property type="match status" value="1"/>
</dbReference>
<evidence type="ECO:0000256" key="3">
    <source>
        <dbReference type="ARBA" id="ARBA00022448"/>
    </source>
</evidence>
<dbReference type="InterPro" id="IPR036734">
    <property type="entry name" value="Neur_chan_lig-bd_sf"/>
</dbReference>
<dbReference type="CDD" id="cd19050">
    <property type="entry name" value="LGIC_TM_bact"/>
    <property type="match status" value="1"/>
</dbReference>
<evidence type="ECO:0000256" key="6">
    <source>
        <dbReference type="ARBA" id="ARBA00022729"/>
    </source>
</evidence>
<keyword evidence="10" id="KW-0407">Ion channel</keyword>
<dbReference type="InterPro" id="IPR036719">
    <property type="entry name" value="Neuro-gated_channel_TM_sf"/>
</dbReference>
<evidence type="ECO:0000256" key="11">
    <source>
        <dbReference type="SAM" id="Phobius"/>
    </source>
</evidence>
<evidence type="ECO:0000259" key="13">
    <source>
        <dbReference type="Pfam" id="PF02931"/>
    </source>
</evidence>
<feature type="transmembrane region" description="Helical" evidence="11">
    <location>
        <begin position="270"/>
        <end position="289"/>
    </location>
</feature>
<dbReference type="InterPro" id="IPR006202">
    <property type="entry name" value="Neur_chan_lig-bd"/>
</dbReference>
<evidence type="ECO:0000256" key="5">
    <source>
        <dbReference type="ARBA" id="ARBA00022692"/>
    </source>
</evidence>
<evidence type="ECO:0000259" key="14">
    <source>
        <dbReference type="Pfam" id="PF02932"/>
    </source>
</evidence>
<evidence type="ECO:0008006" key="17">
    <source>
        <dbReference type="Google" id="ProtNLM"/>
    </source>
</evidence>
<reference evidence="15 16" key="1">
    <citation type="submission" date="2020-05" db="EMBL/GenBank/DDBJ databases">
        <title>Horizontal transmission and recombination maintain forever young bacterial symbiont genomes.</title>
        <authorList>
            <person name="Russell S.L."/>
            <person name="Pepper-Tunick E."/>
            <person name="Svedberg J."/>
            <person name="Byrne A."/>
            <person name="Ruelas Castillo J."/>
            <person name="Vollmers C."/>
            <person name="Beinart R.A."/>
            <person name="Corbett-Detig R."/>
        </authorList>
    </citation>
    <scope>NUCLEOTIDE SEQUENCE [LARGE SCALE GENOMIC DNA]</scope>
    <source>
        <strain evidence="15">4727-3</strain>
    </source>
</reference>
<evidence type="ECO:0000256" key="7">
    <source>
        <dbReference type="ARBA" id="ARBA00022989"/>
    </source>
</evidence>
<keyword evidence="9 11" id="KW-0472">Membrane</keyword>
<dbReference type="InterPro" id="IPR006201">
    <property type="entry name" value="Neur_channel"/>
</dbReference>
<dbReference type="GO" id="GO:0005230">
    <property type="term" value="F:extracellular ligand-gated monoatomic ion channel activity"/>
    <property type="evidence" value="ECO:0007669"/>
    <property type="project" value="InterPro"/>
</dbReference>
<dbReference type="GO" id="GO:0005886">
    <property type="term" value="C:plasma membrane"/>
    <property type="evidence" value="ECO:0007669"/>
    <property type="project" value="UniProtKB-SubCell"/>
</dbReference>
<keyword evidence="3" id="KW-0813">Transport</keyword>
<dbReference type="Proteomes" id="UP000537890">
    <property type="component" value="Unassembled WGS sequence"/>
</dbReference>
<feature type="signal peptide" evidence="12">
    <location>
        <begin position="1"/>
        <end position="20"/>
    </location>
</feature>
<dbReference type="Pfam" id="PF02932">
    <property type="entry name" value="Neur_chan_memb"/>
    <property type="match status" value="1"/>
</dbReference>
<accession>A0A7Z0MPH3</accession>
<dbReference type="PRINTS" id="PR00253">
    <property type="entry name" value="GABAARECEPTR"/>
</dbReference>
<proteinExistence type="predicted"/>
<dbReference type="InterPro" id="IPR006029">
    <property type="entry name" value="Neurotrans-gated_channel_TM"/>
</dbReference>
<dbReference type="EMBL" id="JACCHS010000092">
    <property type="protein sequence ID" value="NYT47150.1"/>
    <property type="molecule type" value="Genomic_DNA"/>
</dbReference>
<evidence type="ECO:0000313" key="15">
    <source>
        <dbReference type="EMBL" id="NYT47150.1"/>
    </source>
</evidence>
<dbReference type="GO" id="GO:0004888">
    <property type="term" value="F:transmembrane signaling receptor activity"/>
    <property type="evidence" value="ECO:0007669"/>
    <property type="project" value="InterPro"/>
</dbReference>
<dbReference type="AlphaFoldDB" id="A0A7Z0MPH3"/>
<feature type="chain" id="PRO_5031124469" description="Neurotransmitter-gated ion-channel ligand-binding domain-containing protein" evidence="12">
    <location>
        <begin position="21"/>
        <end position="327"/>
    </location>
</feature>
<evidence type="ECO:0000256" key="4">
    <source>
        <dbReference type="ARBA" id="ARBA00022475"/>
    </source>
</evidence>
<organism evidence="15 16">
    <name type="scientific">Candidatus Methanofishera endochildressiae</name>
    <dbReference type="NCBI Taxonomy" id="2738884"/>
    <lineage>
        <taxon>Bacteria</taxon>
        <taxon>Pseudomonadati</taxon>
        <taxon>Pseudomonadota</taxon>
        <taxon>Gammaproteobacteria</taxon>
        <taxon>Candidatus Methanofishera</taxon>
    </lineage>
</organism>
<dbReference type="Gene3D" id="2.70.170.10">
    <property type="entry name" value="Neurotransmitter-gated ion-channel ligand-binding domain"/>
    <property type="match status" value="1"/>
</dbReference>
<keyword evidence="4" id="KW-1003">Cell membrane</keyword>